<keyword evidence="6" id="KW-0547">Nucleotide-binding</keyword>
<dbReference type="GO" id="GO:0005524">
    <property type="term" value="F:ATP binding"/>
    <property type="evidence" value="ECO:0007669"/>
    <property type="project" value="UniProtKB-KW"/>
</dbReference>
<evidence type="ECO:0000256" key="5">
    <source>
        <dbReference type="ARBA" id="ARBA00022723"/>
    </source>
</evidence>
<dbReference type="InterPro" id="IPR013760">
    <property type="entry name" value="Topo_IIA-like_dom_sf"/>
</dbReference>
<dbReference type="OrthoDB" id="9802808at2"/>
<sequence>MLNDEYSGEQIKVLKGLEPVRMRPGMYIGSTSQAGLNHMVYEIIDNGIDEHINGYAKNLKVVLNTDDSVEVTDDGRGIPVDMHPTEKRSTLEVVMTVLHAGGKFDKKAYKVSGGLHGVGASVVNALSEYMIVKVFQNGKIYYQKYLKGVPEEPVKVIGDTDKKGTYIKFKPDADIFEDREIAVDAHSIETRLREIAFLNPELTIEFEDKKKEKHLTFHFSGGLKEFLEFNLKKKKKNAISESIGISGAYQVKKGEPDMQLDLEMVYTNSDETSIISFVNNIRTIDGGEHESGFKSALTRLCNDYARKYGVLKEKDENFTGDDVREGLVAILHLKMAEPIFEGQTKGKLGSKAAREAVNQIVNEYLTIYFDSHPKESKQIFERIKIATKRRLAAKRARDSVKRKSIFENSTLPGKLADCISKDLSESEIFIVEGDSAGGNAKQARDRYFQAILPLRGKIVNAEKKDLLRLLKNDTIVNITTALGTSIGDEFDISKLRYGKIIIMTDADVDGAHIRTLLLTLFYKYMRKLIENGNVYIAVPPLYRIEVDRKQIYLFSEDELEVIKEKYKDKKWKLQRYKGLGEMNPEQLWETTMDVDNRKLLRVKIEDLEMADETINILMGDDPSLRRTFIEDNAYKVKELDI</sequence>
<evidence type="ECO:0000313" key="14">
    <source>
        <dbReference type="EMBL" id="TGG87350.1"/>
    </source>
</evidence>
<dbReference type="PRINTS" id="PR00418">
    <property type="entry name" value="TPI2FAMILY"/>
</dbReference>
<dbReference type="EMBL" id="SRME01000005">
    <property type="protein sequence ID" value="TGG87350.1"/>
    <property type="molecule type" value="Genomic_DNA"/>
</dbReference>
<evidence type="ECO:0000313" key="15">
    <source>
        <dbReference type="Proteomes" id="UP000199322"/>
    </source>
</evidence>
<dbReference type="EC" id="5.6.2.2" evidence="4"/>
<dbReference type="InterPro" id="IPR018522">
    <property type="entry name" value="TopoIIA_CS"/>
</dbReference>
<dbReference type="SMART" id="SM00433">
    <property type="entry name" value="TOP2c"/>
    <property type="match status" value="1"/>
</dbReference>
<dbReference type="SUPFAM" id="SSF54211">
    <property type="entry name" value="Ribosomal protein S5 domain 2-like"/>
    <property type="match status" value="1"/>
</dbReference>
<dbReference type="FunFam" id="3.40.50.670:FF:000002">
    <property type="entry name" value="DNA gyrase subunit B"/>
    <property type="match status" value="1"/>
</dbReference>
<dbReference type="GO" id="GO:0003918">
    <property type="term" value="F:DNA topoisomerase type II (double strand cut, ATP-hydrolyzing) activity"/>
    <property type="evidence" value="ECO:0007669"/>
    <property type="project" value="UniProtKB-EC"/>
</dbReference>
<evidence type="ECO:0000256" key="2">
    <source>
        <dbReference type="ARBA" id="ARBA00001946"/>
    </source>
</evidence>
<evidence type="ECO:0000256" key="8">
    <source>
        <dbReference type="ARBA" id="ARBA00022842"/>
    </source>
</evidence>
<dbReference type="InterPro" id="IPR013506">
    <property type="entry name" value="Topo_IIA_bsu_dom2"/>
</dbReference>
<dbReference type="InterPro" id="IPR020568">
    <property type="entry name" value="Ribosomal_Su5_D2-typ_SF"/>
</dbReference>
<dbReference type="InterPro" id="IPR002288">
    <property type="entry name" value="DNA_gyrase_B_C"/>
</dbReference>
<comment type="catalytic activity">
    <reaction evidence="1">
        <text>ATP-dependent breakage, passage and rejoining of double-stranded DNA.</text>
        <dbReference type="EC" id="5.6.2.2"/>
    </reaction>
</comment>
<dbReference type="GO" id="GO:0006265">
    <property type="term" value="P:DNA topological change"/>
    <property type="evidence" value="ECO:0007669"/>
    <property type="project" value="InterPro"/>
</dbReference>
<evidence type="ECO:0000256" key="4">
    <source>
        <dbReference type="ARBA" id="ARBA00012895"/>
    </source>
</evidence>
<keyword evidence="9" id="KW-0799">Topoisomerase</keyword>
<dbReference type="STRING" id="28234.SAMN04488588_1376"/>
<dbReference type="CDD" id="cd03366">
    <property type="entry name" value="TOPRIM_TopoIIA_GyrB"/>
    <property type="match status" value="1"/>
</dbReference>
<evidence type="ECO:0000256" key="3">
    <source>
        <dbReference type="ARBA" id="ARBA00010708"/>
    </source>
</evidence>
<evidence type="ECO:0000256" key="7">
    <source>
        <dbReference type="ARBA" id="ARBA00022840"/>
    </source>
</evidence>
<proteinExistence type="inferred from homology"/>
<dbReference type="InterPro" id="IPR001241">
    <property type="entry name" value="Topo_IIA"/>
</dbReference>
<dbReference type="Gene3D" id="3.40.50.670">
    <property type="match status" value="1"/>
</dbReference>
<keyword evidence="7" id="KW-0067">ATP-binding</keyword>
<reference evidence="13 15" key="1">
    <citation type="submission" date="2016-10" db="EMBL/GenBank/DDBJ databases">
        <authorList>
            <person name="de Groot N.N."/>
        </authorList>
    </citation>
    <scope>NUCLEOTIDE SEQUENCE [LARGE SCALE GENOMIC DNA]</scope>
    <source>
        <strain evidence="13 15">WG14</strain>
    </source>
</reference>
<reference evidence="14 16" key="2">
    <citation type="submission" date="2019-04" db="EMBL/GenBank/DDBJ databases">
        <title>Draft genome sequence data and analysis of a Fermenting Bacterium, Geotoga petraea strain HO-Geo1, isolated from heavy-oil petroleum reservoir in Russia.</title>
        <authorList>
            <person name="Grouzdev D.S."/>
            <person name="Semenova E.M."/>
            <person name="Sokolova D.S."/>
            <person name="Tourova T.P."/>
            <person name="Poltaraus A.B."/>
            <person name="Nazina T.N."/>
        </authorList>
    </citation>
    <scope>NUCLEOTIDE SEQUENCE [LARGE SCALE GENOMIC DNA]</scope>
    <source>
        <strain evidence="14 16">HO-Geo1</strain>
    </source>
</reference>
<dbReference type="GO" id="GO:0046872">
    <property type="term" value="F:metal ion binding"/>
    <property type="evidence" value="ECO:0007669"/>
    <property type="project" value="UniProtKB-KW"/>
</dbReference>
<evidence type="ECO:0000256" key="10">
    <source>
        <dbReference type="ARBA" id="ARBA00023125"/>
    </source>
</evidence>
<feature type="domain" description="Toprim" evidence="12">
    <location>
        <begin position="426"/>
        <end position="540"/>
    </location>
</feature>
<dbReference type="InterPro" id="IPR036890">
    <property type="entry name" value="HATPase_C_sf"/>
</dbReference>
<dbReference type="PANTHER" id="PTHR45866:SF1">
    <property type="entry name" value="DNA GYRASE SUBUNIT B, MITOCHONDRIAL"/>
    <property type="match status" value="1"/>
</dbReference>
<dbReference type="CDD" id="cd16928">
    <property type="entry name" value="HATPase_GyrB-like"/>
    <property type="match status" value="1"/>
</dbReference>
<dbReference type="InterPro" id="IPR013759">
    <property type="entry name" value="Topo_IIA_B_C"/>
</dbReference>
<protein>
    <recommendedName>
        <fullName evidence="4">DNA topoisomerase (ATP-hydrolyzing)</fullName>
        <ecNumber evidence="4">5.6.2.2</ecNumber>
    </recommendedName>
</protein>
<keyword evidence="11 14" id="KW-0413">Isomerase</keyword>
<dbReference type="Pfam" id="PF02518">
    <property type="entry name" value="HATPase_c"/>
    <property type="match status" value="1"/>
</dbReference>
<comment type="cofactor">
    <cofactor evidence="2">
        <name>Mg(2+)</name>
        <dbReference type="ChEBI" id="CHEBI:18420"/>
    </cofactor>
</comment>
<dbReference type="Pfam" id="PF01751">
    <property type="entry name" value="Toprim"/>
    <property type="match status" value="1"/>
</dbReference>
<organism evidence="13 15">
    <name type="scientific">Geotoga petraea</name>
    <dbReference type="NCBI Taxonomy" id="28234"/>
    <lineage>
        <taxon>Bacteria</taxon>
        <taxon>Thermotogati</taxon>
        <taxon>Thermotogota</taxon>
        <taxon>Thermotogae</taxon>
        <taxon>Petrotogales</taxon>
        <taxon>Petrotogaceae</taxon>
        <taxon>Geotoga</taxon>
    </lineage>
</organism>
<dbReference type="FunFam" id="3.30.565.10:FF:000002">
    <property type="entry name" value="DNA gyrase subunit B"/>
    <property type="match status" value="1"/>
</dbReference>
<comment type="similarity">
    <text evidence="3">Belongs to the type II topoisomerase GyrB family.</text>
</comment>
<dbReference type="PROSITE" id="PS00177">
    <property type="entry name" value="TOPOISOMERASE_II"/>
    <property type="match status" value="1"/>
</dbReference>
<dbReference type="SMART" id="SM00387">
    <property type="entry name" value="HATPase_c"/>
    <property type="match status" value="1"/>
</dbReference>
<evidence type="ECO:0000313" key="13">
    <source>
        <dbReference type="EMBL" id="SDC58792.1"/>
    </source>
</evidence>
<dbReference type="InterPro" id="IPR014721">
    <property type="entry name" value="Ribsml_uS5_D2-typ_fold_subgr"/>
</dbReference>
<gene>
    <name evidence="14" type="ORF">E4650_08585</name>
    <name evidence="13" type="ORF">SAMN04488588_1376</name>
</gene>
<dbReference type="PANTHER" id="PTHR45866">
    <property type="entry name" value="DNA GYRASE/TOPOISOMERASE SUBUNIT B"/>
    <property type="match status" value="1"/>
</dbReference>
<dbReference type="CDD" id="cd00822">
    <property type="entry name" value="TopoII_Trans_DNA_gyrase"/>
    <property type="match status" value="1"/>
</dbReference>
<dbReference type="InterPro" id="IPR000565">
    <property type="entry name" value="Topo_IIA_B"/>
</dbReference>
<keyword evidence="5" id="KW-0479">Metal-binding</keyword>
<dbReference type="RefSeq" id="WP_091404000.1">
    <property type="nucleotide sequence ID" value="NZ_FMYV01000005.1"/>
</dbReference>
<dbReference type="SUPFAM" id="SSF55874">
    <property type="entry name" value="ATPase domain of HSP90 chaperone/DNA topoisomerase II/histidine kinase"/>
    <property type="match status" value="1"/>
</dbReference>
<dbReference type="InterPro" id="IPR034160">
    <property type="entry name" value="TOPRIM_GyrB"/>
</dbReference>
<dbReference type="Gene3D" id="3.30.565.10">
    <property type="entry name" value="Histidine kinase-like ATPase, C-terminal domain"/>
    <property type="match status" value="1"/>
</dbReference>
<dbReference type="InterPro" id="IPR006171">
    <property type="entry name" value="TOPRIM_dom"/>
</dbReference>
<dbReference type="NCBIfam" id="NF004189">
    <property type="entry name" value="PRK05644.1"/>
    <property type="match status" value="1"/>
</dbReference>
<dbReference type="Proteomes" id="UP000199322">
    <property type="component" value="Unassembled WGS sequence"/>
</dbReference>
<dbReference type="Gene3D" id="3.30.230.10">
    <property type="match status" value="1"/>
</dbReference>
<dbReference type="GO" id="GO:0003677">
    <property type="term" value="F:DNA binding"/>
    <property type="evidence" value="ECO:0007669"/>
    <property type="project" value="UniProtKB-KW"/>
</dbReference>
<dbReference type="PROSITE" id="PS50880">
    <property type="entry name" value="TOPRIM"/>
    <property type="match status" value="1"/>
</dbReference>
<evidence type="ECO:0000313" key="16">
    <source>
        <dbReference type="Proteomes" id="UP000297288"/>
    </source>
</evidence>
<dbReference type="AlphaFoldDB" id="A0A1G6MTG1"/>
<name>A0A1G6MTG1_9BACT</name>
<accession>A0A1G6MTG1</accession>
<dbReference type="PRINTS" id="PR01159">
    <property type="entry name" value="DNAGYRASEB"/>
</dbReference>
<dbReference type="Proteomes" id="UP000297288">
    <property type="component" value="Unassembled WGS sequence"/>
</dbReference>
<dbReference type="SUPFAM" id="SSF56719">
    <property type="entry name" value="Type II DNA topoisomerase"/>
    <property type="match status" value="1"/>
</dbReference>
<evidence type="ECO:0000259" key="12">
    <source>
        <dbReference type="PROSITE" id="PS50880"/>
    </source>
</evidence>
<keyword evidence="10" id="KW-0238">DNA-binding</keyword>
<keyword evidence="15" id="KW-1185">Reference proteome</keyword>
<dbReference type="EMBL" id="FMYV01000005">
    <property type="protein sequence ID" value="SDC58792.1"/>
    <property type="molecule type" value="Genomic_DNA"/>
</dbReference>
<dbReference type="InterPro" id="IPR003594">
    <property type="entry name" value="HATPase_dom"/>
</dbReference>
<evidence type="ECO:0000256" key="6">
    <source>
        <dbReference type="ARBA" id="ARBA00022741"/>
    </source>
</evidence>
<evidence type="ECO:0000256" key="9">
    <source>
        <dbReference type="ARBA" id="ARBA00023029"/>
    </source>
</evidence>
<evidence type="ECO:0000256" key="11">
    <source>
        <dbReference type="ARBA" id="ARBA00023235"/>
    </source>
</evidence>
<dbReference type="Pfam" id="PF00204">
    <property type="entry name" value="DNA_gyraseB"/>
    <property type="match status" value="1"/>
</dbReference>
<keyword evidence="8" id="KW-0460">Magnesium</keyword>
<dbReference type="Pfam" id="PF00986">
    <property type="entry name" value="DNA_gyraseB_C"/>
    <property type="match status" value="1"/>
</dbReference>
<evidence type="ECO:0000256" key="1">
    <source>
        <dbReference type="ARBA" id="ARBA00000185"/>
    </source>
</evidence>